<evidence type="ECO:0000313" key="2">
    <source>
        <dbReference type="EMBL" id="KAK2572286.1"/>
    </source>
</evidence>
<reference evidence="2" key="2">
    <citation type="journal article" date="2023" name="Science">
        <title>Genomic signatures of disease resistance in endangered staghorn corals.</title>
        <authorList>
            <person name="Vollmer S.V."/>
            <person name="Selwyn J.D."/>
            <person name="Despard B.A."/>
            <person name="Roesel C.L."/>
        </authorList>
    </citation>
    <scope>NUCLEOTIDE SEQUENCE</scope>
    <source>
        <strain evidence="2">K2</strain>
    </source>
</reference>
<proteinExistence type="predicted"/>
<dbReference type="Proteomes" id="UP001249851">
    <property type="component" value="Unassembled WGS sequence"/>
</dbReference>
<reference evidence="2" key="1">
    <citation type="journal article" date="2023" name="G3 (Bethesda)">
        <title>Whole genome assembly and annotation of the endangered Caribbean coral Acropora cervicornis.</title>
        <authorList>
            <person name="Selwyn J.D."/>
            <person name="Vollmer S.V."/>
        </authorList>
    </citation>
    <scope>NUCLEOTIDE SEQUENCE</scope>
    <source>
        <strain evidence="2">K2</strain>
    </source>
</reference>
<organism evidence="2 3">
    <name type="scientific">Acropora cervicornis</name>
    <name type="common">Staghorn coral</name>
    <dbReference type="NCBI Taxonomy" id="6130"/>
    <lineage>
        <taxon>Eukaryota</taxon>
        <taxon>Metazoa</taxon>
        <taxon>Cnidaria</taxon>
        <taxon>Anthozoa</taxon>
        <taxon>Hexacorallia</taxon>
        <taxon>Scleractinia</taxon>
        <taxon>Astrocoeniina</taxon>
        <taxon>Acroporidae</taxon>
        <taxon>Acropora</taxon>
    </lineage>
</organism>
<evidence type="ECO:0000256" key="1">
    <source>
        <dbReference type="SAM" id="MobiDB-lite"/>
    </source>
</evidence>
<comment type="caution">
    <text evidence="2">The sequence shown here is derived from an EMBL/GenBank/DDBJ whole genome shotgun (WGS) entry which is preliminary data.</text>
</comment>
<protein>
    <submittedName>
        <fullName evidence="2">Uncharacterized protein</fullName>
    </submittedName>
</protein>
<gene>
    <name evidence="2" type="ORF">P5673_002508</name>
</gene>
<name>A0AAD9R3X2_ACRCE</name>
<keyword evidence="3" id="KW-1185">Reference proteome</keyword>
<feature type="compositionally biased region" description="Low complexity" evidence="1">
    <location>
        <begin position="152"/>
        <end position="164"/>
    </location>
</feature>
<evidence type="ECO:0000313" key="3">
    <source>
        <dbReference type="Proteomes" id="UP001249851"/>
    </source>
</evidence>
<dbReference type="EMBL" id="JARQWQ010000004">
    <property type="protein sequence ID" value="KAK2572286.1"/>
    <property type="molecule type" value="Genomic_DNA"/>
</dbReference>
<feature type="region of interest" description="Disordered" evidence="1">
    <location>
        <begin position="152"/>
        <end position="173"/>
    </location>
</feature>
<sequence>MFATLHQSCWWNHWPLSQCVRKHCTGTWRKVLGSADFYNCNNRDFSSGKSFHYLSKTFATWDFHLLSYSYLRALQKRLIARKLGLHSSSILLQKNAPASGNGEDILEGKTGQVISDHSATSGQRSLSPSDQEVSCKTFADEDLENIQNLAKNGSLRSKTSSGSSKNKKKLSEREFSAIKGSHDLSSRKKTQLSPGLLFENIFLEFKRKIILQLKHGNEEMLRVLSKSYCNSGLYGAVPESE</sequence>
<accession>A0AAD9R3X2</accession>
<dbReference type="AlphaFoldDB" id="A0AAD9R3X2"/>